<feature type="region of interest" description="Disordered" evidence="1">
    <location>
        <begin position="1"/>
        <end position="34"/>
    </location>
</feature>
<comment type="caution">
    <text evidence="2">The sequence shown here is derived from an EMBL/GenBank/DDBJ whole genome shotgun (WGS) entry which is preliminary data.</text>
</comment>
<sequence>MPASAKSLYRRRRADSYGVGSDAPAADRHRAPPDIEGATMTAYLQVTMTIDPADRAAGARIYSDYKQEFLDTVPGAESKELLVRDEDVQVLHGFETVEQAGAYLTSELFTAKVVPGLTPLFKADPDIRVYAVA</sequence>
<evidence type="ECO:0000256" key="1">
    <source>
        <dbReference type="SAM" id="MobiDB-lite"/>
    </source>
</evidence>
<reference evidence="2" key="1">
    <citation type="submission" date="2022-10" db="EMBL/GenBank/DDBJ databases">
        <title>Genome sequence of Actinomyces israelii ATCC 10048.</title>
        <authorList>
            <person name="Watt R.M."/>
            <person name="Tong W.M."/>
        </authorList>
    </citation>
    <scope>NUCLEOTIDE SEQUENCE</scope>
    <source>
        <strain evidence="2">ATCC 10048</strain>
    </source>
</reference>
<organism evidence="2 3">
    <name type="scientific">Actinomyces israelii</name>
    <dbReference type="NCBI Taxonomy" id="1659"/>
    <lineage>
        <taxon>Bacteria</taxon>
        <taxon>Bacillati</taxon>
        <taxon>Actinomycetota</taxon>
        <taxon>Actinomycetes</taxon>
        <taxon>Actinomycetales</taxon>
        <taxon>Actinomycetaceae</taxon>
        <taxon>Actinomyces</taxon>
    </lineage>
</organism>
<proteinExistence type="predicted"/>
<name>A0ABT4I517_9ACTO</name>
<protein>
    <recommendedName>
        <fullName evidence="4">ABM domain-containing protein</fullName>
    </recommendedName>
</protein>
<dbReference type="EMBL" id="JAPTMY010000003">
    <property type="protein sequence ID" value="MCZ0856841.1"/>
    <property type="molecule type" value="Genomic_DNA"/>
</dbReference>
<evidence type="ECO:0008006" key="4">
    <source>
        <dbReference type="Google" id="ProtNLM"/>
    </source>
</evidence>
<dbReference type="Proteomes" id="UP001072034">
    <property type="component" value="Unassembled WGS sequence"/>
</dbReference>
<dbReference type="RefSeq" id="WP_268916540.1">
    <property type="nucleotide sequence ID" value="NZ_CAJPNG010000181.1"/>
</dbReference>
<evidence type="ECO:0000313" key="2">
    <source>
        <dbReference type="EMBL" id="MCZ0856841.1"/>
    </source>
</evidence>
<gene>
    <name evidence="2" type="ORF">OHJ16_02075</name>
</gene>
<keyword evidence="3" id="KW-1185">Reference proteome</keyword>
<evidence type="ECO:0000313" key="3">
    <source>
        <dbReference type="Proteomes" id="UP001072034"/>
    </source>
</evidence>
<accession>A0ABT4I517</accession>